<proteinExistence type="predicted"/>
<dbReference type="Proteomes" id="UP000254848">
    <property type="component" value="Unassembled WGS sequence"/>
</dbReference>
<comment type="caution">
    <text evidence="3">The sequence shown here is derived from an EMBL/GenBank/DDBJ whole genome shotgun (WGS) entry which is preliminary data.</text>
</comment>
<dbReference type="Pfam" id="PF02625">
    <property type="entry name" value="XdhC_CoxI"/>
    <property type="match status" value="1"/>
</dbReference>
<protein>
    <submittedName>
        <fullName evidence="3">Xanthine dehydrogenase accessory factor</fullName>
    </submittedName>
</protein>
<evidence type="ECO:0000313" key="4">
    <source>
        <dbReference type="Proteomes" id="UP000254848"/>
    </source>
</evidence>
<dbReference type="InterPro" id="IPR003777">
    <property type="entry name" value="XdhC_CoxI"/>
</dbReference>
<dbReference type="InterPro" id="IPR036291">
    <property type="entry name" value="NAD(P)-bd_dom_sf"/>
</dbReference>
<dbReference type="Pfam" id="PF13478">
    <property type="entry name" value="XdhC_C"/>
    <property type="match status" value="1"/>
</dbReference>
<evidence type="ECO:0000259" key="1">
    <source>
        <dbReference type="Pfam" id="PF02625"/>
    </source>
</evidence>
<dbReference type="EMBL" id="QRAP01000003">
    <property type="protein sequence ID" value="RDK92904.1"/>
    <property type="molecule type" value="Genomic_DNA"/>
</dbReference>
<reference evidence="3 4" key="1">
    <citation type="submission" date="2018-07" db="EMBL/GenBank/DDBJ databases">
        <title>Genomic Encyclopedia of Type Strains, Phase IV (KMG-IV): sequencing the most valuable type-strain genomes for metagenomic binning, comparative biology and taxonomic classification.</title>
        <authorList>
            <person name="Goeker M."/>
        </authorList>
    </citation>
    <scope>NUCLEOTIDE SEQUENCE [LARGE SCALE GENOMIC DNA]</scope>
    <source>
        <strain evidence="3 4">DSM 103736</strain>
    </source>
</reference>
<dbReference type="SUPFAM" id="SSF51735">
    <property type="entry name" value="NAD(P)-binding Rossmann-fold domains"/>
    <property type="match status" value="1"/>
</dbReference>
<dbReference type="Gene3D" id="3.40.50.720">
    <property type="entry name" value="NAD(P)-binding Rossmann-like Domain"/>
    <property type="match status" value="1"/>
</dbReference>
<accession>A0A370QUH2</accession>
<evidence type="ECO:0000313" key="3">
    <source>
        <dbReference type="EMBL" id="RDK92904.1"/>
    </source>
</evidence>
<dbReference type="RefSeq" id="WP_115458084.1">
    <property type="nucleotide sequence ID" value="NZ_QRAP01000003.1"/>
</dbReference>
<name>A0A370QUH2_9GAMM</name>
<dbReference type="PANTHER" id="PTHR30388:SF4">
    <property type="entry name" value="MOLYBDENUM COFACTOR INSERTION CHAPERONE PAOD"/>
    <property type="match status" value="1"/>
</dbReference>
<dbReference type="AlphaFoldDB" id="A0A370QUH2"/>
<feature type="domain" description="XdhC- CoxI" evidence="1">
    <location>
        <begin position="19"/>
        <end position="85"/>
    </location>
</feature>
<keyword evidence="4" id="KW-1185">Reference proteome</keyword>
<sequence length="345" mass="37827">MAFSAQSLDIQVLSSAKQWAEFQPVWLCTVLKTWGSSPRSPGALLAATQDGNYCGSLSGGCVEESFLRQITQGMWLAPSQVVRYGDGGFEPDMRLPCGGVLDILVEYLPAGRATLDYLNTLLDGFIGHRALLKEITLPGACRALSTIPFFSLNQIDCRYPDIAIKIAASPCLFVAGYSPVAQYCMQFASAMGFEVILCEPREEVRRQMVVAENVRVIPAFPADYLEKEGCHNRTAIVALTHDARMDDLTLMEAVHTPAFYIGAMGSESNSARRRERLVRIAEFGEEELTRIHAPIGLDIGSKTPAEIALSVMADIIKHKNRPATHAEMRWSAIGGDRYAMQHPAA</sequence>
<gene>
    <name evidence="3" type="ORF">C8D90_103297</name>
</gene>
<dbReference type="OrthoDB" id="9815497at2"/>
<dbReference type="InterPro" id="IPR052698">
    <property type="entry name" value="MoCofactor_Util/Proc"/>
</dbReference>
<organism evidence="3 4">
    <name type="scientific">Enterobacillus tribolii</name>
    <dbReference type="NCBI Taxonomy" id="1487935"/>
    <lineage>
        <taxon>Bacteria</taxon>
        <taxon>Pseudomonadati</taxon>
        <taxon>Pseudomonadota</taxon>
        <taxon>Gammaproteobacteria</taxon>
        <taxon>Enterobacterales</taxon>
        <taxon>Hafniaceae</taxon>
        <taxon>Enterobacillus</taxon>
    </lineage>
</organism>
<evidence type="ECO:0000259" key="2">
    <source>
        <dbReference type="Pfam" id="PF13478"/>
    </source>
</evidence>
<feature type="domain" description="XdhC Rossmann" evidence="2">
    <location>
        <begin position="172"/>
        <end position="315"/>
    </location>
</feature>
<dbReference type="InterPro" id="IPR027051">
    <property type="entry name" value="XdhC_Rossmann_dom"/>
</dbReference>
<dbReference type="PANTHER" id="PTHR30388">
    <property type="entry name" value="ALDEHYDE OXIDOREDUCTASE MOLYBDENUM COFACTOR ASSEMBLY PROTEIN"/>
    <property type="match status" value="1"/>
</dbReference>